<dbReference type="Pfam" id="PF05239">
    <property type="entry name" value="PRC"/>
    <property type="match status" value="1"/>
</dbReference>
<dbReference type="RefSeq" id="WP_306067228.1">
    <property type="nucleotide sequence ID" value="NZ_JAROCA020000001.1"/>
</dbReference>
<organism evidence="2 3">
    <name type="scientific">Tigheibacillus jepli</name>
    <dbReference type="NCBI Taxonomy" id="3035914"/>
    <lineage>
        <taxon>Bacteria</taxon>
        <taxon>Bacillati</taxon>
        <taxon>Bacillota</taxon>
        <taxon>Bacilli</taxon>
        <taxon>Bacillales</taxon>
        <taxon>Bacillaceae</taxon>
        <taxon>Tigheibacillus</taxon>
    </lineage>
</organism>
<gene>
    <name evidence="2" type="ORF">P5G51_011655</name>
</gene>
<dbReference type="EMBL" id="JAROCA020000001">
    <property type="protein sequence ID" value="MDY0405957.1"/>
    <property type="molecule type" value="Genomic_DNA"/>
</dbReference>
<dbReference type="InterPro" id="IPR014238">
    <property type="entry name" value="Spore_YlmC/YmxH"/>
</dbReference>
<comment type="caution">
    <text evidence="2">The sequence shown here is derived from an EMBL/GenBank/DDBJ whole genome shotgun (WGS) entry which is preliminary data.</text>
</comment>
<evidence type="ECO:0000313" key="3">
    <source>
        <dbReference type="Proteomes" id="UP001228376"/>
    </source>
</evidence>
<dbReference type="Proteomes" id="UP001228376">
    <property type="component" value="Unassembled WGS sequence"/>
</dbReference>
<feature type="domain" description="PRC-barrel" evidence="1">
    <location>
        <begin position="2"/>
        <end position="75"/>
    </location>
</feature>
<reference evidence="2 3" key="1">
    <citation type="submission" date="2023-10" db="EMBL/GenBank/DDBJ databases">
        <title>179-bfca-hs.</title>
        <authorList>
            <person name="Miliotis G."/>
            <person name="Sengupta P."/>
            <person name="Hameed A."/>
            <person name="Chuvochina M."/>
            <person name="Mcdonagh F."/>
            <person name="Simpson A.C."/>
            <person name="Singh N.K."/>
            <person name="Rekha P.D."/>
            <person name="Raman K."/>
            <person name="Hugenholtz P."/>
            <person name="Venkateswaran K."/>
        </authorList>
    </citation>
    <scope>NUCLEOTIDE SEQUENCE [LARGE SCALE GENOMIC DNA]</scope>
    <source>
        <strain evidence="2 3">179-BFC-A-HS</strain>
    </source>
</reference>
<proteinExistence type="predicted"/>
<name>A0ABU5CJC7_9BACI</name>
<dbReference type="Gene3D" id="2.30.30.240">
    <property type="entry name" value="PRC-barrel domain"/>
    <property type="match status" value="1"/>
</dbReference>
<dbReference type="PANTHER" id="PTHR40061:SF1">
    <property type="entry name" value="SPORULATION PROTEIN YLMC-RELATED"/>
    <property type="match status" value="1"/>
</dbReference>
<evidence type="ECO:0000259" key="1">
    <source>
        <dbReference type="Pfam" id="PF05239"/>
    </source>
</evidence>
<keyword evidence="3" id="KW-1185">Reference proteome</keyword>
<dbReference type="NCBIfam" id="TIGR02888">
    <property type="entry name" value="spore_YlmC_YmxH"/>
    <property type="match status" value="1"/>
</dbReference>
<dbReference type="SUPFAM" id="SSF50346">
    <property type="entry name" value="PRC-barrel domain"/>
    <property type="match status" value="1"/>
</dbReference>
<dbReference type="InterPro" id="IPR011033">
    <property type="entry name" value="PRC_barrel-like_sf"/>
</dbReference>
<dbReference type="InterPro" id="IPR027275">
    <property type="entry name" value="PRC-brl_dom"/>
</dbReference>
<sequence length="87" mass="9705">MLKLSDLQVKEVIAVADGRKLGNISDLEIDPDKGKIIALIVYPRSKKGGLFAKPEEMVIYWEQIVTIGADVILISEQHQPKLFITES</sequence>
<evidence type="ECO:0000313" key="2">
    <source>
        <dbReference type="EMBL" id="MDY0405957.1"/>
    </source>
</evidence>
<accession>A0ABU5CJC7</accession>
<protein>
    <submittedName>
        <fullName evidence="2">YlmC/YmxH family sporulation protein</fullName>
    </submittedName>
</protein>
<dbReference type="PANTHER" id="PTHR40061">
    <property type="entry name" value="SPORULATION PROTEIN YLMC-RELATED"/>
    <property type="match status" value="1"/>
</dbReference>